<dbReference type="GeneID" id="19878367"/>
<dbReference type="InterPro" id="IPR001697">
    <property type="entry name" value="Pyr_Knase"/>
</dbReference>
<evidence type="ECO:0000313" key="17">
    <source>
        <dbReference type="Proteomes" id="UP000011081"/>
    </source>
</evidence>
<dbReference type="Proteomes" id="UP000011081">
    <property type="component" value="Unassembled WGS sequence"/>
</dbReference>
<keyword evidence="5 14" id="KW-0808">Transferase</keyword>
<keyword evidence="7" id="KW-0547">Nucleotide-binding</keyword>
<evidence type="ECO:0000313" key="16">
    <source>
        <dbReference type="EMBL" id="ELA48057.1"/>
    </source>
</evidence>
<dbReference type="GO" id="GO:0016301">
    <property type="term" value="F:kinase activity"/>
    <property type="evidence" value="ECO:0007669"/>
    <property type="project" value="UniProtKB-KW"/>
</dbReference>
<dbReference type="SUPFAM" id="SSF51621">
    <property type="entry name" value="Phosphoenolpyruvate/pyruvate domain"/>
    <property type="match status" value="1"/>
</dbReference>
<dbReference type="Gene3D" id="3.20.20.60">
    <property type="entry name" value="Phosphoenolpyruvate-binding domains"/>
    <property type="match status" value="1"/>
</dbReference>
<evidence type="ECO:0000256" key="8">
    <source>
        <dbReference type="ARBA" id="ARBA00022777"/>
    </source>
</evidence>
<evidence type="ECO:0000256" key="7">
    <source>
        <dbReference type="ARBA" id="ARBA00022741"/>
    </source>
</evidence>
<dbReference type="RefSeq" id="XP_008073502.1">
    <property type="nucleotide sequence ID" value="XM_008075311.1"/>
</dbReference>
<dbReference type="InParanoid" id="L2GXH1"/>
<evidence type="ECO:0000256" key="3">
    <source>
        <dbReference type="ARBA" id="ARBA00008663"/>
    </source>
</evidence>
<evidence type="ECO:0000256" key="13">
    <source>
        <dbReference type="ARBA" id="ARBA00048152"/>
    </source>
</evidence>
<keyword evidence="10 14" id="KW-0460">Magnesium</keyword>
<dbReference type="FunCoup" id="L2GXH1">
    <property type="interactions" value="71"/>
</dbReference>
<dbReference type="InterPro" id="IPR040442">
    <property type="entry name" value="Pyrv_kinase-like_dom_sf"/>
</dbReference>
<gene>
    <name evidence="16" type="ORF">VCUG_00480</name>
</gene>
<protein>
    <recommendedName>
        <fullName evidence="4 14">Pyruvate kinase</fullName>
        <ecNumber evidence="4 14">2.7.1.40</ecNumber>
    </recommendedName>
</protein>
<dbReference type="InterPro" id="IPR011037">
    <property type="entry name" value="Pyrv_Knase-like_insert_dom_sf"/>
</dbReference>
<dbReference type="InterPro" id="IPR015813">
    <property type="entry name" value="Pyrv/PenolPyrv_kinase-like_dom"/>
</dbReference>
<proteinExistence type="inferred from homology"/>
<accession>L2GXH1</accession>
<dbReference type="PANTHER" id="PTHR11817">
    <property type="entry name" value="PYRUVATE KINASE"/>
    <property type="match status" value="1"/>
</dbReference>
<evidence type="ECO:0000256" key="10">
    <source>
        <dbReference type="ARBA" id="ARBA00022842"/>
    </source>
</evidence>
<dbReference type="SUPFAM" id="SSF50800">
    <property type="entry name" value="PK beta-barrel domain-like"/>
    <property type="match status" value="1"/>
</dbReference>
<evidence type="ECO:0000256" key="9">
    <source>
        <dbReference type="ARBA" id="ARBA00022840"/>
    </source>
</evidence>
<keyword evidence="11 14" id="KW-0324">Glycolysis</keyword>
<dbReference type="UniPathway" id="UPA00109">
    <property type="reaction ID" value="UER00188"/>
</dbReference>
<evidence type="ECO:0000256" key="1">
    <source>
        <dbReference type="ARBA" id="ARBA00001958"/>
    </source>
</evidence>
<dbReference type="STRING" id="948595.L2GXH1"/>
<dbReference type="GO" id="GO:0030955">
    <property type="term" value="F:potassium ion binding"/>
    <property type="evidence" value="ECO:0007669"/>
    <property type="project" value="InterPro"/>
</dbReference>
<comment type="pathway">
    <text evidence="2 14">Carbohydrate degradation; glycolysis; pyruvate from D-glyceraldehyde 3-phosphate: step 5/5.</text>
</comment>
<keyword evidence="9" id="KW-0067">ATP-binding</keyword>
<comment type="cofactor">
    <cofactor evidence="1">
        <name>K(+)</name>
        <dbReference type="ChEBI" id="CHEBI:29103"/>
    </cofactor>
</comment>
<dbReference type="InterPro" id="IPR015806">
    <property type="entry name" value="Pyrv_Knase_insert_dom_sf"/>
</dbReference>
<dbReference type="OMA" id="HQGRYDR"/>
<dbReference type="EMBL" id="GL877408">
    <property type="protein sequence ID" value="ELA48057.1"/>
    <property type="molecule type" value="Genomic_DNA"/>
</dbReference>
<dbReference type="NCBIfam" id="TIGR01064">
    <property type="entry name" value="pyruv_kin"/>
    <property type="match status" value="1"/>
</dbReference>
<keyword evidence="17" id="KW-1185">Reference proteome</keyword>
<keyword evidence="8 14" id="KW-0418">Kinase</keyword>
<dbReference type="InterPro" id="IPR015793">
    <property type="entry name" value="Pyrv_Knase_brl"/>
</dbReference>
<dbReference type="AlphaFoldDB" id="L2GXH1"/>
<evidence type="ECO:0000256" key="6">
    <source>
        <dbReference type="ARBA" id="ARBA00022723"/>
    </source>
</evidence>
<dbReference type="VEuPathDB" id="MicrosporidiaDB:VCUG_00480"/>
<evidence type="ECO:0000256" key="14">
    <source>
        <dbReference type="RuleBase" id="RU000504"/>
    </source>
</evidence>
<dbReference type="HOGENOM" id="CLU_015439_1_1_1"/>
<evidence type="ECO:0000256" key="11">
    <source>
        <dbReference type="ARBA" id="ARBA00023152"/>
    </source>
</evidence>
<evidence type="ECO:0000259" key="15">
    <source>
        <dbReference type="Pfam" id="PF00224"/>
    </source>
</evidence>
<reference evidence="17" key="1">
    <citation type="submission" date="2011-03" db="EMBL/GenBank/DDBJ databases">
        <title>The genome sequence of Vavraia culicis strain floridensis.</title>
        <authorList>
            <consortium name="The Broad Institute Genome Sequencing Platform"/>
            <person name="Cuomo C."/>
            <person name="Becnel J."/>
            <person name="Sanscrainte N."/>
            <person name="Young S.K."/>
            <person name="Zeng Q."/>
            <person name="Gargeya S."/>
            <person name="Fitzgerald M."/>
            <person name="Haas B."/>
            <person name="Abouelleil A."/>
            <person name="Alvarado L."/>
            <person name="Arachchi H.M."/>
            <person name="Berlin A."/>
            <person name="Chapman S.B."/>
            <person name="Gearin G."/>
            <person name="Goldberg J."/>
            <person name="Griggs A."/>
            <person name="Gujja S."/>
            <person name="Hansen M."/>
            <person name="Heiman D."/>
            <person name="Howarth C."/>
            <person name="Larimer J."/>
            <person name="Lui A."/>
            <person name="MacDonald P.J.P."/>
            <person name="McCowen C."/>
            <person name="Montmayeur A."/>
            <person name="Murphy C."/>
            <person name="Neiman D."/>
            <person name="Pearson M."/>
            <person name="Priest M."/>
            <person name="Roberts A."/>
            <person name="Saif S."/>
            <person name="Shea T."/>
            <person name="Sisk P."/>
            <person name="Stolte C."/>
            <person name="Sykes S."/>
            <person name="Wortman J."/>
            <person name="Nusbaum C."/>
            <person name="Birren B."/>
        </authorList>
    </citation>
    <scope>NUCLEOTIDE SEQUENCE [LARGE SCALE GENOMIC DNA]</scope>
    <source>
        <strain evidence="17">floridensis</strain>
    </source>
</reference>
<feature type="domain" description="Pyruvate kinase barrel" evidence="15">
    <location>
        <begin position="7"/>
        <end position="320"/>
    </location>
</feature>
<keyword evidence="12 16" id="KW-0670">Pyruvate</keyword>
<evidence type="ECO:0000256" key="12">
    <source>
        <dbReference type="ARBA" id="ARBA00023317"/>
    </source>
</evidence>
<dbReference type="Gene3D" id="2.40.33.10">
    <property type="entry name" value="PK beta-barrel domain-like"/>
    <property type="match status" value="1"/>
</dbReference>
<dbReference type="GO" id="GO:0004743">
    <property type="term" value="F:pyruvate kinase activity"/>
    <property type="evidence" value="ECO:0007669"/>
    <property type="project" value="UniProtKB-EC"/>
</dbReference>
<dbReference type="OrthoDB" id="108365at2759"/>
<comment type="similarity">
    <text evidence="3 14">Belongs to the pyruvate kinase family.</text>
</comment>
<sequence length="426" mass="48269">MKLTEHTRTKIICTIGPKCNSEKALKELKMSGMDIARINMSHGLYDEVQLTVNNIVKIRGDDTFPLLAFDTRGPEIRVKIEKPIEIKEGERVVLSGLNGNGKIKINLDRLDKIKKGMDVLVDDGNLRMVVDRDGDEVVCVAANSYIVKPGKAMNIPDMKMDEGVPTEKDKNDIFLGLKNKVDYVFLSFISNAAEIRKVRDFIRDMNGHMPVLIAKIENKEAIRNINEIIKEADGIMVARGDLAVEIGMGHCFSAQKMITKKCLLMKKPFIMATQMLESMTEASTPTRAEVSDVGNAVLDSCDCVMLSGETATGRHPAHVVRTMKTIVRDAEFFKYGERKEKSRAMLIFMHHYSDHVVELKYSYKAPVVIISKDEYVLRQVGHHAGFFCFRMKSDEHYEQTIKRVKKSYGIDEYEWIIVGDERNNVN</sequence>
<organism evidence="16 17">
    <name type="scientific">Vavraia culicis (isolate floridensis)</name>
    <name type="common">Microsporidian parasite</name>
    <dbReference type="NCBI Taxonomy" id="948595"/>
    <lineage>
        <taxon>Eukaryota</taxon>
        <taxon>Fungi</taxon>
        <taxon>Fungi incertae sedis</taxon>
        <taxon>Microsporidia</taxon>
        <taxon>Pleistophoridae</taxon>
        <taxon>Vavraia</taxon>
    </lineage>
</organism>
<evidence type="ECO:0000256" key="2">
    <source>
        <dbReference type="ARBA" id="ARBA00004997"/>
    </source>
</evidence>
<keyword evidence="6" id="KW-0479">Metal-binding</keyword>
<dbReference type="PRINTS" id="PR01050">
    <property type="entry name" value="PYRUVTKNASE"/>
</dbReference>
<dbReference type="GO" id="GO:0061621">
    <property type="term" value="P:canonical glycolysis"/>
    <property type="evidence" value="ECO:0007669"/>
    <property type="project" value="EnsemblFungi"/>
</dbReference>
<dbReference type="Pfam" id="PF00224">
    <property type="entry name" value="PK"/>
    <property type="match status" value="1"/>
</dbReference>
<dbReference type="EC" id="2.7.1.40" evidence="4 14"/>
<evidence type="ECO:0000256" key="4">
    <source>
        <dbReference type="ARBA" id="ARBA00012142"/>
    </source>
</evidence>
<dbReference type="GO" id="GO:0000287">
    <property type="term" value="F:magnesium ion binding"/>
    <property type="evidence" value="ECO:0007669"/>
    <property type="project" value="InterPro"/>
</dbReference>
<comment type="catalytic activity">
    <reaction evidence="13 14">
        <text>pyruvate + ATP = phosphoenolpyruvate + ADP + H(+)</text>
        <dbReference type="Rhea" id="RHEA:18157"/>
        <dbReference type="ChEBI" id="CHEBI:15361"/>
        <dbReference type="ChEBI" id="CHEBI:15378"/>
        <dbReference type="ChEBI" id="CHEBI:30616"/>
        <dbReference type="ChEBI" id="CHEBI:58702"/>
        <dbReference type="ChEBI" id="CHEBI:456216"/>
        <dbReference type="EC" id="2.7.1.40"/>
    </reaction>
</comment>
<evidence type="ECO:0000256" key="5">
    <source>
        <dbReference type="ARBA" id="ARBA00022679"/>
    </source>
</evidence>
<dbReference type="GO" id="GO:0005524">
    <property type="term" value="F:ATP binding"/>
    <property type="evidence" value="ECO:0007669"/>
    <property type="project" value="UniProtKB-KW"/>
</dbReference>
<name>L2GXH1_VAVCU</name>